<proteinExistence type="predicted"/>
<organism evidence="2 3">
    <name type="scientific">Wansuia hejianensis</name>
    <dbReference type="NCBI Taxonomy" id="2763667"/>
    <lineage>
        <taxon>Bacteria</taxon>
        <taxon>Bacillati</taxon>
        <taxon>Bacillota</taxon>
        <taxon>Clostridia</taxon>
        <taxon>Lachnospirales</taxon>
        <taxon>Lachnospiraceae</taxon>
        <taxon>Wansuia</taxon>
    </lineage>
</organism>
<feature type="coiled-coil region" evidence="1">
    <location>
        <begin position="222"/>
        <end position="249"/>
    </location>
</feature>
<dbReference type="SUPFAM" id="SSF52540">
    <property type="entry name" value="P-loop containing nucleoside triphosphate hydrolases"/>
    <property type="match status" value="1"/>
</dbReference>
<name>A0A7G9GGV4_9FIRM</name>
<evidence type="ECO:0000313" key="3">
    <source>
        <dbReference type="Proteomes" id="UP000515860"/>
    </source>
</evidence>
<sequence>MKLHEITYGLRQILFEPHNRAKIQVSEPEQKNDYLVIDSLKVKHKDFGEQVVPFNQGLNTIIGGRSSGKSILLGCLARLCGDFTPIKKSKSSYDDYIADIVKSMSLDWRDHSETGNRKVDFFPQSYIIDLATDKKKISELVVRILRSEETFNEKLSEIKDFLLEQTGKIRSLFAQYKSVKQEKEVLYEELLALGNKQGIQQEIDKIKCGMAELKLSMLEGLSETEEHDYELKKEQLADFERQKKRAIHDIKVLDGIKNLRLLIDISDKLFDLDKPLSDIIEKSYSQLCSEASEAWKKRVGTFITQQEEKIKDLEKEIKFIEESSEYRKAQGLYAKNQEYMGYADKLKVENKRLENILQKEKNIEGRGVKVYPYISFKHTEYIELINRYLDGRASVNQDVINYQYKNSEEYTAFIDSVFDKLYSRQYILKRGIDIEEAVEHVITFNGFAINYNIQYQGDDLESMSEGKMAFVILRLLLDFSKSDYPILIDQPEDDLDNRAIYAELVRYLRIKKKVRQIILVTHNPNIVVGADAEEIIVANQHGINSPNPDEIKFVYRSGALEESFKNNNSNILLCQGIREHVCDLLEGGNAAFQERENKYHL</sequence>
<evidence type="ECO:0008006" key="4">
    <source>
        <dbReference type="Google" id="ProtNLM"/>
    </source>
</evidence>
<dbReference type="Proteomes" id="UP000515860">
    <property type="component" value="Chromosome"/>
</dbReference>
<feature type="coiled-coil region" evidence="1">
    <location>
        <begin position="303"/>
        <end position="363"/>
    </location>
</feature>
<dbReference type="EMBL" id="CP060635">
    <property type="protein sequence ID" value="QNM10036.1"/>
    <property type="molecule type" value="Genomic_DNA"/>
</dbReference>
<keyword evidence="3" id="KW-1185">Reference proteome</keyword>
<dbReference type="KEGG" id="whj:H9Q79_07115"/>
<reference evidence="2 3" key="1">
    <citation type="submission" date="2020-08" db="EMBL/GenBank/DDBJ databases">
        <authorList>
            <person name="Liu C."/>
            <person name="Sun Q."/>
        </authorList>
    </citation>
    <scope>NUCLEOTIDE SEQUENCE [LARGE SCALE GENOMIC DNA]</scope>
    <source>
        <strain evidence="2 3">NSJ-29</strain>
    </source>
</reference>
<accession>A0A7G9GGV4</accession>
<protein>
    <recommendedName>
        <fullName evidence="4">ATPase AAA-type core domain-containing protein</fullName>
    </recommendedName>
</protein>
<keyword evidence="1" id="KW-0175">Coiled coil</keyword>
<evidence type="ECO:0000256" key="1">
    <source>
        <dbReference type="SAM" id="Coils"/>
    </source>
</evidence>
<dbReference type="InterPro" id="IPR027417">
    <property type="entry name" value="P-loop_NTPase"/>
</dbReference>
<dbReference type="Gene3D" id="3.40.50.300">
    <property type="entry name" value="P-loop containing nucleotide triphosphate hydrolases"/>
    <property type="match status" value="2"/>
</dbReference>
<gene>
    <name evidence="2" type="ORF">H9Q79_07115</name>
</gene>
<evidence type="ECO:0000313" key="2">
    <source>
        <dbReference type="EMBL" id="QNM10036.1"/>
    </source>
</evidence>
<dbReference type="AlphaFoldDB" id="A0A7G9GGV4"/>